<feature type="non-terminal residue" evidence="1">
    <location>
        <position position="55"/>
    </location>
</feature>
<reference evidence="1" key="1">
    <citation type="submission" date="2018-05" db="EMBL/GenBank/DDBJ databases">
        <authorList>
            <person name="Lanie J.A."/>
            <person name="Ng W.-L."/>
            <person name="Kazmierczak K.M."/>
            <person name="Andrzejewski T.M."/>
            <person name="Davidsen T.M."/>
            <person name="Wayne K.J."/>
            <person name="Tettelin H."/>
            <person name="Glass J.I."/>
            <person name="Rusch D."/>
            <person name="Podicherti R."/>
            <person name="Tsui H.-C.T."/>
            <person name="Winkler M.E."/>
        </authorList>
    </citation>
    <scope>NUCLEOTIDE SEQUENCE</scope>
</reference>
<gene>
    <name evidence="1" type="ORF">METZ01_LOCUS278828</name>
</gene>
<dbReference type="EMBL" id="UINC01081788">
    <property type="protein sequence ID" value="SVC25974.1"/>
    <property type="molecule type" value="Genomic_DNA"/>
</dbReference>
<protein>
    <submittedName>
        <fullName evidence="1">Uncharacterized protein</fullName>
    </submittedName>
</protein>
<evidence type="ECO:0000313" key="1">
    <source>
        <dbReference type="EMBL" id="SVC25974.1"/>
    </source>
</evidence>
<name>A0A382KM69_9ZZZZ</name>
<proteinExistence type="predicted"/>
<dbReference type="AlphaFoldDB" id="A0A382KM69"/>
<organism evidence="1">
    <name type="scientific">marine metagenome</name>
    <dbReference type="NCBI Taxonomy" id="408172"/>
    <lineage>
        <taxon>unclassified sequences</taxon>
        <taxon>metagenomes</taxon>
        <taxon>ecological metagenomes</taxon>
    </lineage>
</organism>
<accession>A0A382KM69</accession>
<sequence length="55" mass="5406">MAISAARFASTPATATLNSTVPRLSSIGLQAALAAASSLSSAASFKLEPTSALEP</sequence>